<evidence type="ECO:0000313" key="2">
    <source>
        <dbReference type="EMBL" id="MCK9686220.1"/>
    </source>
</evidence>
<feature type="region of interest" description="Disordered" evidence="1">
    <location>
        <begin position="123"/>
        <end position="148"/>
    </location>
</feature>
<dbReference type="AlphaFoldDB" id="A0A9X1YIU8"/>
<protein>
    <submittedName>
        <fullName evidence="2">Uncharacterized protein</fullName>
    </submittedName>
</protein>
<keyword evidence="3" id="KW-1185">Reference proteome</keyword>
<sequence length="148" mass="15791">MRLGQARAGIERRAIRLLGLGEALQGLLGDAQRVAQRGVARHARQRHAQRGLGLGVAAQRDKQQAEIGLGGGEVRPQRDGLLEPRDRLVAGAPPCRGDALLEQLFHARYGGDVVVQCRHRASLPSRRAPVGEASPEGYRVSGSKLSAG</sequence>
<gene>
    <name evidence="2" type="ORF">LPC04_10935</name>
</gene>
<proteinExistence type="predicted"/>
<organism evidence="2 3">
    <name type="scientific">Scleromatobacter humisilvae</name>
    <dbReference type="NCBI Taxonomy" id="2897159"/>
    <lineage>
        <taxon>Bacteria</taxon>
        <taxon>Pseudomonadati</taxon>
        <taxon>Pseudomonadota</taxon>
        <taxon>Betaproteobacteria</taxon>
        <taxon>Burkholderiales</taxon>
        <taxon>Sphaerotilaceae</taxon>
        <taxon>Scleromatobacter</taxon>
    </lineage>
</organism>
<dbReference type="EMBL" id="JAJLJH010000002">
    <property type="protein sequence ID" value="MCK9686220.1"/>
    <property type="molecule type" value="Genomic_DNA"/>
</dbReference>
<dbReference type="Proteomes" id="UP001139353">
    <property type="component" value="Unassembled WGS sequence"/>
</dbReference>
<reference evidence="2" key="1">
    <citation type="submission" date="2021-11" db="EMBL/GenBank/DDBJ databases">
        <title>BS-T2-15 a new species belonging to the Comamonadaceae family isolated from the soil of a French oak forest.</title>
        <authorList>
            <person name="Mieszkin S."/>
            <person name="Alain K."/>
        </authorList>
    </citation>
    <scope>NUCLEOTIDE SEQUENCE</scope>
    <source>
        <strain evidence="2">BS-T2-15</strain>
    </source>
</reference>
<comment type="caution">
    <text evidence="2">The sequence shown here is derived from an EMBL/GenBank/DDBJ whole genome shotgun (WGS) entry which is preliminary data.</text>
</comment>
<name>A0A9X1YIU8_9BURK</name>
<evidence type="ECO:0000313" key="3">
    <source>
        <dbReference type="Proteomes" id="UP001139353"/>
    </source>
</evidence>
<evidence type="ECO:0000256" key="1">
    <source>
        <dbReference type="SAM" id="MobiDB-lite"/>
    </source>
</evidence>
<accession>A0A9X1YIU8</accession>